<organism evidence="3 4">
    <name type="scientific">Rhynchophorus ferrugineus</name>
    <name type="common">Red palm weevil</name>
    <name type="synonym">Curculio ferrugineus</name>
    <dbReference type="NCBI Taxonomy" id="354439"/>
    <lineage>
        <taxon>Eukaryota</taxon>
        <taxon>Metazoa</taxon>
        <taxon>Ecdysozoa</taxon>
        <taxon>Arthropoda</taxon>
        <taxon>Hexapoda</taxon>
        <taxon>Insecta</taxon>
        <taxon>Pterygota</taxon>
        <taxon>Neoptera</taxon>
        <taxon>Endopterygota</taxon>
        <taxon>Coleoptera</taxon>
        <taxon>Polyphaga</taxon>
        <taxon>Cucujiformia</taxon>
        <taxon>Curculionidae</taxon>
        <taxon>Dryophthorinae</taxon>
        <taxon>Rhynchophorus</taxon>
    </lineage>
</organism>
<name>A0A834HVN1_RHYFE</name>
<keyword evidence="4" id="KW-1185">Reference proteome</keyword>
<gene>
    <name evidence="3" type="ORF">GWI33_017338</name>
</gene>
<feature type="region of interest" description="Disordered" evidence="1">
    <location>
        <begin position="1"/>
        <end position="20"/>
    </location>
</feature>
<evidence type="ECO:0000256" key="1">
    <source>
        <dbReference type="SAM" id="MobiDB-lite"/>
    </source>
</evidence>
<dbReference type="AlphaFoldDB" id="A0A834HVN1"/>
<evidence type="ECO:0000313" key="3">
    <source>
        <dbReference type="EMBL" id="KAF7269612.1"/>
    </source>
</evidence>
<comment type="caution">
    <text evidence="3">The sequence shown here is derived from an EMBL/GenBank/DDBJ whole genome shotgun (WGS) entry which is preliminary data.</text>
</comment>
<protein>
    <submittedName>
        <fullName evidence="3">Uncharacterized protein</fullName>
    </submittedName>
</protein>
<accession>A0A834HVN1</accession>
<proteinExistence type="predicted"/>
<sequence>MDVEHTRKPRRKTTFSPPTSSVNFSQFIQLSRHGVGTRPLENGKIYNEVSAENKPGSFPNKPSAPGRYGWQACTSSCDTFRMFVCLFSYVPGLRFAYIVCSMQWYIIDLAFRLYKP</sequence>
<evidence type="ECO:0000256" key="2">
    <source>
        <dbReference type="SAM" id="Phobius"/>
    </source>
</evidence>
<reference evidence="3" key="1">
    <citation type="submission" date="2020-08" db="EMBL/GenBank/DDBJ databases">
        <title>Genome sequencing and assembly of the red palm weevil Rhynchophorus ferrugineus.</title>
        <authorList>
            <person name="Dias G.B."/>
            <person name="Bergman C.M."/>
            <person name="Manee M."/>
        </authorList>
    </citation>
    <scope>NUCLEOTIDE SEQUENCE</scope>
    <source>
        <strain evidence="3">AA-2017</strain>
        <tissue evidence="3">Whole larva</tissue>
    </source>
</reference>
<keyword evidence="2" id="KW-0812">Transmembrane</keyword>
<keyword evidence="2" id="KW-0472">Membrane</keyword>
<keyword evidence="2" id="KW-1133">Transmembrane helix</keyword>
<dbReference type="EMBL" id="JAACXV010014206">
    <property type="protein sequence ID" value="KAF7269612.1"/>
    <property type="molecule type" value="Genomic_DNA"/>
</dbReference>
<evidence type="ECO:0000313" key="4">
    <source>
        <dbReference type="Proteomes" id="UP000625711"/>
    </source>
</evidence>
<feature type="transmembrane region" description="Helical" evidence="2">
    <location>
        <begin position="83"/>
        <end position="107"/>
    </location>
</feature>
<dbReference type="Proteomes" id="UP000625711">
    <property type="component" value="Unassembled WGS sequence"/>
</dbReference>